<proteinExistence type="predicted"/>
<dbReference type="GO" id="GO:0016810">
    <property type="term" value="F:hydrolase activity, acting on carbon-nitrogen (but not peptide) bonds"/>
    <property type="evidence" value="ECO:0007669"/>
    <property type="project" value="InterPro"/>
</dbReference>
<reference evidence="3 4" key="1">
    <citation type="submission" date="2020-10" db="EMBL/GenBank/DDBJ databases">
        <title>Complete genome sequence of Paludibaculum fermentans P105T, a facultatively anaerobic acidobacterium capable of dissimilatory Fe(III) reduction.</title>
        <authorList>
            <person name="Dedysh S.N."/>
            <person name="Beletsky A.V."/>
            <person name="Kulichevskaya I.S."/>
            <person name="Mardanov A.V."/>
            <person name="Ravin N.V."/>
        </authorList>
    </citation>
    <scope>NUCLEOTIDE SEQUENCE [LARGE SCALE GENOMIC DNA]</scope>
    <source>
        <strain evidence="3 4">P105</strain>
    </source>
</reference>
<feature type="signal peptide" evidence="1">
    <location>
        <begin position="1"/>
        <end position="20"/>
    </location>
</feature>
<dbReference type="Proteomes" id="UP000593892">
    <property type="component" value="Chromosome"/>
</dbReference>
<dbReference type="Gene3D" id="3.20.20.140">
    <property type="entry name" value="Metal-dependent hydrolases"/>
    <property type="match status" value="2"/>
</dbReference>
<protein>
    <submittedName>
        <fullName evidence="3">D-aminoacylase</fullName>
    </submittedName>
</protein>
<evidence type="ECO:0000259" key="2">
    <source>
        <dbReference type="Pfam" id="PF07969"/>
    </source>
</evidence>
<evidence type="ECO:0000313" key="4">
    <source>
        <dbReference type="Proteomes" id="UP000593892"/>
    </source>
</evidence>
<keyword evidence="4" id="KW-1185">Reference proteome</keyword>
<dbReference type="PANTHER" id="PTHR11647">
    <property type="entry name" value="HYDRANTOINASE/DIHYDROPYRIMIDINASE FAMILY MEMBER"/>
    <property type="match status" value="1"/>
</dbReference>
<keyword evidence="1" id="KW-0732">Signal</keyword>
<dbReference type="InterPro" id="IPR050378">
    <property type="entry name" value="Metallo-dep_Hydrolases_sf"/>
</dbReference>
<feature type="domain" description="Amidohydrolase 3" evidence="2">
    <location>
        <begin position="71"/>
        <end position="507"/>
    </location>
</feature>
<dbReference type="InterPro" id="IPR032466">
    <property type="entry name" value="Metal_Hydrolase"/>
</dbReference>
<dbReference type="Pfam" id="PF07969">
    <property type="entry name" value="Amidohydro_3"/>
    <property type="match status" value="1"/>
</dbReference>
<dbReference type="CDD" id="cd01297">
    <property type="entry name" value="D-aminoacylase"/>
    <property type="match status" value="1"/>
</dbReference>
<dbReference type="AlphaFoldDB" id="A0A7S7NNU8"/>
<feature type="chain" id="PRO_5032990205" evidence="1">
    <location>
        <begin position="21"/>
        <end position="530"/>
    </location>
</feature>
<evidence type="ECO:0000313" key="3">
    <source>
        <dbReference type="EMBL" id="QOY87004.1"/>
    </source>
</evidence>
<dbReference type="InterPro" id="IPR011059">
    <property type="entry name" value="Metal-dep_hydrolase_composite"/>
</dbReference>
<sequence>MNPSWRLPALLLLSAALAHAQPAAAPTQYDTLIRNGRLLDGAGNPWFRADIAIKDGRIAAIGALPAATAARVIDARNRLVSPGFIDVHTHVEGAVEKVPRGDNYLLDGVTTIVTGNCGGSVVNMAEWFQSLEAKGLGLNLASLIGHNTVRRQVMGTENRPATPDEIAKMKALIHEAMQEGAVGFSTGLIYIPGTYSNSDEVVDLARAAASYQGVYASHMRDEGAKILDAINEAARVGQEAGMRVQLSHFKIDTPRLWGMSDKSLALVEDYRRKGVDVVVDQYPYDHSSTNLGITLPSWALADGQAKIKERLTTPGSRKEIAEQMERMIKDLGHADYSYAIVARYTPNPEFEGKNIVDVTRLRGQEPTVANQIDTILEMVAAGGAQMIYHSMGDDDILRILRYPNTGIASDGGIRIFGEGMPHPRAYGTNARVLAEYVRKRGVLTWEDAVRRMTSLPARTFNFQDRGVLREGAAADILVFDPERVQDKATYTQPHQYTEGFDFVLVNGIVMVEDGKLTDARGGRILRHAAR</sequence>
<dbReference type="KEGG" id="pfer:IRI77_30190"/>
<evidence type="ECO:0000256" key="1">
    <source>
        <dbReference type="SAM" id="SignalP"/>
    </source>
</evidence>
<accession>A0A7S7NNU8</accession>
<dbReference type="PANTHER" id="PTHR11647:SF1">
    <property type="entry name" value="COLLAPSIN RESPONSE MEDIATOR PROTEIN"/>
    <property type="match status" value="1"/>
</dbReference>
<dbReference type="SUPFAM" id="SSF51338">
    <property type="entry name" value="Composite domain of metallo-dependent hydrolases"/>
    <property type="match status" value="1"/>
</dbReference>
<dbReference type="EMBL" id="CP063849">
    <property type="protein sequence ID" value="QOY87004.1"/>
    <property type="molecule type" value="Genomic_DNA"/>
</dbReference>
<dbReference type="InterPro" id="IPR013108">
    <property type="entry name" value="Amidohydro_3"/>
</dbReference>
<organism evidence="3 4">
    <name type="scientific">Paludibaculum fermentans</name>
    <dbReference type="NCBI Taxonomy" id="1473598"/>
    <lineage>
        <taxon>Bacteria</taxon>
        <taxon>Pseudomonadati</taxon>
        <taxon>Acidobacteriota</taxon>
        <taxon>Terriglobia</taxon>
        <taxon>Bryobacterales</taxon>
        <taxon>Bryobacteraceae</taxon>
        <taxon>Paludibaculum</taxon>
    </lineage>
</organism>
<dbReference type="RefSeq" id="WP_194448673.1">
    <property type="nucleotide sequence ID" value="NZ_CP063849.1"/>
</dbReference>
<name>A0A7S7NNU8_PALFE</name>
<gene>
    <name evidence="3" type="ORF">IRI77_30190</name>
</gene>
<dbReference type="SUPFAM" id="SSF51556">
    <property type="entry name" value="Metallo-dependent hydrolases"/>
    <property type="match status" value="1"/>
</dbReference>